<evidence type="ECO:0008006" key="3">
    <source>
        <dbReference type="Google" id="ProtNLM"/>
    </source>
</evidence>
<accession>A0ABN4MA12</accession>
<gene>
    <name evidence="1" type="ORF">CPter291_2374</name>
</gene>
<evidence type="ECO:0000313" key="1">
    <source>
        <dbReference type="EMBL" id="AMP14631.1"/>
    </source>
</evidence>
<protein>
    <recommendedName>
        <fullName evidence="3">Lipoprotein</fullName>
    </recommendedName>
</protein>
<evidence type="ECO:0000313" key="2">
    <source>
        <dbReference type="Proteomes" id="UP000074914"/>
    </source>
</evidence>
<reference evidence="1 2" key="1">
    <citation type="submission" date="2015-11" db="EMBL/GenBank/DDBJ databases">
        <title>Exploring the genomic traits of fungus-feeding bacterial genus Collimonas.</title>
        <authorList>
            <person name="Song C."/>
            <person name="Schmidt R."/>
            <person name="de Jager V."/>
            <person name="Krzyzanowska D."/>
            <person name="Jongedijk E."/>
            <person name="Cankar K."/>
            <person name="Beekwilder J."/>
            <person name="van Veen A."/>
            <person name="de Boer W."/>
            <person name="van Veen J.A."/>
            <person name="Garbeva P."/>
        </authorList>
    </citation>
    <scope>NUCLEOTIDE SEQUENCE [LARGE SCALE GENOMIC DNA]</scope>
    <source>
        <strain evidence="1 2">Ter291</strain>
    </source>
</reference>
<sequence>MPLAAAACSVQFPLSIQLQAAFELVCGISMRVTDSASASLTAFLPPA</sequence>
<organism evidence="1 2">
    <name type="scientific">Collimonas pratensis</name>
    <dbReference type="NCBI Taxonomy" id="279113"/>
    <lineage>
        <taxon>Bacteria</taxon>
        <taxon>Pseudomonadati</taxon>
        <taxon>Pseudomonadota</taxon>
        <taxon>Betaproteobacteria</taxon>
        <taxon>Burkholderiales</taxon>
        <taxon>Oxalobacteraceae</taxon>
        <taxon>Collimonas</taxon>
    </lineage>
</organism>
<proteinExistence type="predicted"/>
<keyword evidence="2" id="KW-1185">Reference proteome</keyword>
<dbReference type="EMBL" id="CP013236">
    <property type="protein sequence ID" value="AMP14631.1"/>
    <property type="molecule type" value="Genomic_DNA"/>
</dbReference>
<dbReference type="Proteomes" id="UP000074914">
    <property type="component" value="Chromosome"/>
</dbReference>
<name>A0ABN4MA12_9BURK</name>